<sequence length="60" mass="6847">MNVCDEKTSKGAENFFNPWQLFFLVSVSSPTLLAFMGSHLMSFSFFTARHKILLLVSIFI</sequence>
<keyword evidence="3" id="KW-1185">Reference proteome</keyword>
<evidence type="ECO:0000313" key="2">
    <source>
        <dbReference type="EMBL" id="SIS40506.1"/>
    </source>
</evidence>
<keyword evidence="1" id="KW-1133">Transmembrane helix</keyword>
<comment type="caution">
    <text evidence="2">The sequence shown here is derived from an EMBL/GenBank/DDBJ whole genome shotgun (WGS) entry which is preliminary data.</text>
</comment>
<accession>A0ABY1KMJ2</accession>
<evidence type="ECO:0000313" key="3">
    <source>
        <dbReference type="Proteomes" id="UP000185728"/>
    </source>
</evidence>
<keyword evidence="1" id="KW-0472">Membrane</keyword>
<proteinExistence type="predicted"/>
<gene>
    <name evidence="2" type="ORF">SAMN05421766_101595</name>
</gene>
<dbReference type="EMBL" id="FTOB01000001">
    <property type="protein sequence ID" value="SIS40506.1"/>
    <property type="molecule type" value="Genomic_DNA"/>
</dbReference>
<name>A0ABY1KMJ2_9FLAO</name>
<protein>
    <submittedName>
        <fullName evidence="2">Uncharacterized protein</fullName>
    </submittedName>
</protein>
<organism evidence="2 3">
    <name type="scientific">Zobellia uliginosa</name>
    <dbReference type="NCBI Taxonomy" id="143224"/>
    <lineage>
        <taxon>Bacteria</taxon>
        <taxon>Pseudomonadati</taxon>
        <taxon>Bacteroidota</taxon>
        <taxon>Flavobacteriia</taxon>
        <taxon>Flavobacteriales</taxon>
        <taxon>Flavobacteriaceae</taxon>
        <taxon>Zobellia</taxon>
    </lineage>
</organism>
<reference evidence="2 3" key="1">
    <citation type="submission" date="2017-01" db="EMBL/GenBank/DDBJ databases">
        <authorList>
            <person name="Varghese N."/>
            <person name="Submissions S."/>
        </authorList>
    </citation>
    <scope>NUCLEOTIDE SEQUENCE [LARGE SCALE GENOMIC DNA]</scope>
    <source>
        <strain evidence="2 3">DSM 2061</strain>
    </source>
</reference>
<keyword evidence="1" id="KW-0812">Transmembrane</keyword>
<feature type="transmembrane region" description="Helical" evidence="1">
    <location>
        <begin position="20"/>
        <end position="46"/>
    </location>
</feature>
<dbReference type="Proteomes" id="UP000185728">
    <property type="component" value="Unassembled WGS sequence"/>
</dbReference>
<evidence type="ECO:0000256" key="1">
    <source>
        <dbReference type="SAM" id="Phobius"/>
    </source>
</evidence>